<dbReference type="EMBL" id="CP000840">
    <property type="protein sequence ID" value="ABW32299.1"/>
    <property type="molecule type" value="Genomic_DNA"/>
</dbReference>
<geneLocation type="plasmid" evidence="1 2">
    <name>pREB3</name>
</geneLocation>
<dbReference type="HOGENOM" id="CLU_1292099_0_0_3"/>
<reference evidence="1 2" key="1">
    <citation type="journal article" date="2008" name="Proc. Natl. Acad. Sci. U.S.A.">
        <title>Niche adaptation and genome expansion in the chlorophyll d-producing cyanobacterium Acaryochloris marina.</title>
        <authorList>
            <person name="Swingley W.D."/>
            <person name="Chen M."/>
            <person name="Cheung P.C."/>
            <person name="Conrad A.L."/>
            <person name="Dejesa L.C."/>
            <person name="Hao J."/>
            <person name="Honchak B.M."/>
            <person name="Karbach L.E."/>
            <person name="Kurdoglu A."/>
            <person name="Lahiri S."/>
            <person name="Mastrian S.D."/>
            <person name="Miyashita H."/>
            <person name="Page L."/>
            <person name="Ramakrishna P."/>
            <person name="Satoh S."/>
            <person name="Sattley W.M."/>
            <person name="Shimada Y."/>
            <person name="Taylor H.L."/>
            <person name="Tomo T."/>
            <person name="Tsuchiya T."/>
            <person name="Wang Z.T."/>
            <person name="Raymond J."/>
            <person name="Mimuro M."/>
            <person name="Blankenship R.E."/>
            <person name="Touchman J.W."/>
        </authorList>
    </citation>
    <scope>NUCLEOTIDE SEQUENCE [LARGE SCALE GENOMIC DNA]</scope>
    <source>
        <strain evidence="2">MBIC 11017</strain>
        <plasmid evidence="2">Plasmid pREB3</plasmid>
    </source>
</reference>
<dbReference type="RefSeq" id="WP_012167613.1">
    <property type="nucleotide sequence ID" value="NC_009928.1"/>
</dbReference>
<proteinExistence type="predicted"/>
<dbReference type="AlphaFoldDB" id="A8ZNA0"/>
<sequence length="213" mass="23567">MTNATDLTQTLGIEQNDLDKLLRACGMSEDGYDLETLQGVLQLKAENNADTYTHGWCIYTSEMYQVDLKPIHKAISAEGIETGDDLYHPLFILVCERVSEEGVDPVDAVKAEMRGVEEVPLVESAIPRAELPEVLKRKIDPIIDLATENTIHQVVQVLGELDESANRYVNARIQAKADEIMQRPEVAALVSKLTANQLTPGKQPLLKATVVEE</sequence>
<keyword evidence="2" id="KW-1185">Reference proteome</keyword>
<organism evidence="1 2">
    <name type="scientific">Acaryochloris marina (strain MBIC 11017)</name>
    <dbReference type="NCBI Taxonomy" id="329726"/>
    <lineage>
        <taxon>Bacteria</taxon>
        <taxon>Bacillati</taxon>
        <taxon>Cyanobacteriota</taxon>
        <taxon>Cyanophyceae</taxon>
        <taxon>Acaryochloridales</taxon>
        <taxon>Acaryochloridaceae</taxon>
        <taxon>Acaryochloris</taxon>
    </lineage>
</organism>
<evidence type="ECO:0000313" key="1">
    <source>
        <dbReference type="EMBL" id="ABW32299.1"/>
    </source>
</evidence>
<dbReference type="KEGG" id="amr:AM1_C0372"/>
<evidence type="ECO:0000313" key="2">
    <source>
        <dbReference type="Proteomes" id="UP000000268"/>
    </source>
</evidence>
<keyword evidence="1" id="KW-0614">Plasmid</keyword>
<name>A8ZNA0_ACAM1</name>
<dbReference type="Proteomes" id="UP000000268">
    <property type="component" value="Plasmid pREB3"/>
</dbReference>
<accession>A8ZNA0</accession>
<protein>
    <submittedName>
        <fullName evidence="1">Uncharacterized protein</fullName>
    </submittedName>
</protein>
<gene>
    <name evidence="1" type="ordered locus">AM1_C0372</name>
</gene>